<dbReference type="OrthoDB" id="543156at2759"/>
<dbReference type="Gene3D" id="3.40.50.880">
    <property type="match status" value="1"/>
</dbReference>
<reference evidence="2" key="1">
    <citation type="journal article" date="2020" name="Stud. Mycol.">
        <title>101 Dothideomycetes genomes: a test case for predicting lifestyles and emergence of pathogens.</title>
        <authorList>
            <person name="Haridas S."/>
            <person name="Albert R."/>
            <person name="Binder M."/>
            <person name="Bloem J."/>
            <person name="Labutti K."/>
            <person name="Salamov A."/>
            <person name="Andreopoulos B."/>
            <person name="Baker S."/>
            <person name="Barry K."/>
            <person name="Bills G."/>
            <person name="Bluhm B."/>
            <person name="Cannon C."/>
            <person name="Castanera R."/>
            <person name="Culley D."/>
            <person name="Daum C."/>
            <person name="Ezra D."/>
            <person name="Gonzalez J."/>
            <person name="Henrissat B."/>
            <person name="Kuo A."/>
            <person name="Liang C."/>
            <person name="Lipzen A."/>
            <person name="Lutzoni F."/>
            <person name="Magnuson J."/>
            <person name="Mondo S."/>
            <person name="Nolan M."/>
            <person name="Ohm R."/>
            <person name="Pangilinan J."/>
            <person name="Park H.-J."/>
            <person name="Ramirez L."/>
            <person name="Alfaro M."/>
            <person name="Sun H."/>
            <person name="Tritt A."/>
            <person name="Yoshinaga Y."/>
            <person name="Zwiers L.-H."/>
            <person name="Turgeon B."/>
            <person name="Goodwin S."/>
            <person name="Spatafora J."/>
            <person name="Crous P."/>
            <person name="Grigoriev I."/>
        </authorList>
    </citation>
    <scope>NUCLEOTIDE SEQUENCE</scope>
    <source>
        <strain evidence="2">ATCC 74209</strain>
    </source>
</reference>
<evidence type="ECO:0000313" key="3">
    <source>
        <dbReference type="Proteomes" id="UP000799536"/>
    </source>
</evidence>
<feature type="domain" description="DJ-1/PfpI" evidence="1">
    <location>
        <begin position="13"/>
        <end position="182"/>
    </location>
</feature>
<organism evidence="2 3">
    <name type="scientific">Delitschia confertaspora ATCC 74209</name>
    <dbReference type="NCBI Taxonomy" id="1513339"/>
    <lineage>
        <taxon>Eukaryota</taxon>
        <taxon>Fungi</taxon>
        <taxon>Dikarya</taxon>
        <taxon>Ascomycota</taxon>
        <taxon>Pezizomycotina</taxon>
        <taxon>Dothideomycetes</taxon>
        <taxon>Pleosporomycetidae</taxon>
        <taxon>Pleosporales</taxon>
        <taxon>Delitschiaceae</taxon>
        <taxon>Delitschia</taxon>
    </lineage>
</organism>
<keyword evidence="3" id="KW-1185">Reference proteome</keyword>
<proteinExistence type="predicted"/>
<dbReference type="InterPro" id="IPR029062">
    <property type="entry name" value="Class_I_gatase-like"/>
</dbReference>
<gene>
    <name evidence="2" type="ORF">GQ43DRAFT_436534</name>
</gene>
<dbReference type="InterPro" id="IPR002818">
    <property type="entry name" value="DJ-1/PfpI"/>
</dbReference>
<dbReference type="Pfam" id="PF01965">
    <property type="entry name" value="DJ-1_PfpI"/>
    <property type="match status" value="1"/>
</dbReference>
<dbReference type="EMBL" id="ML993847">
    <property type="protein sequence ID" value="KAF2205940.1"/>
    <property type="molecule type" value="Genomic_DNA"/>
</dbReference>
<evidence type="ECO:0000259" key="1">
    <source>
        <dbReference type="Pfam" id="PF01965"/>
    </source>
</evidence>
<protein>
    <submittedName>
        <fullName evidence="2">DJ-1/PfpI protein</fullName>
    </submittedName>
</protein>
<evidence type="ECO:0000313" key="2">
    <source>
        <dbReference type="EMBL" id="KAF2205940.1"/>
    </source>
</evidence>
<dbReference type="SUPFAM" id="SSF52317">
    <property type="entry name" value="Class I glutamine amidotransferase-like"/>
    <property type="match status" value="1"/>
</dbReference>
<dbReference type="InterPro" id="IPR052158">
    <property type="entry name" value="INH-QAR"/>
</dbReference>
<dbReference type="Proteomes" id="UP000799536">
    <property type="component" value="Unassembled WGS sequence"/>
</dbReference>
<name>A0A9P4N3M8_9PLEO</name>
<comment type="caution">
    <text evidence="2">The sequence shown here is derived from an EMBL/GenBank/DDBJ whole genome shotgun (WGS) entry which is preliminary data.</text>
</comment>
<dbReference type="CDD" id="cd03139">
    <property type="entry name" value="GATase1_PfpI_2"/>
    <property type="match status" value="1"/>
</dbReference>
<dbReference type="PANTHER" id="PTHR43130:SF15">
    <property type="entry name" value="THIJ_PFPI FAMILY PROTEIN (AFU_ORTHOLOGUE AFUA_5G14240)"/>
    <property type="match status" value="1"/>
</dbReference>
<dbReference type="AlphaFoldDB" id="A0A9P4N3M8"/>
<accession>A0A9P4N3M8</accession>
<dbReference type="PANTHER" id="PTHR43130">
    <property type="entry name" value="ARAC-FAMILY TRANSCRIPTIONAL REGULATOR"/>
    <property type="match status" value="1"/>
</dbReference>
<sequence>MASKPLPPKSYGVLLFPGFQSLDVFGPLDALNILSGQTPLSLSILARTLDPVSTAHIYQVNFSQSIVPTHTFSNPPTDLEVLLIPGGFGTRDEKETEPVVEFIKSVYPRLRYVLTVCTGSAILARTGVLDGRRATSNKKAFSWAKSQGPNVNWVAKARWVVDGNIWTSSGITAGMDLIYAFIGEMYGEKVAEEIANGSEYERHTDPDEDPFAELFGAVDQMLRVIYREERE</sequence>